<keyword evidence="3" id="KW-0378">Hydrolase</keyword>
<dbReference type="PANTHER" id="PTHR43794">
    <property type="entry name" value="AMINOHYDROLASE SSNA-RELATED"/>
    <property type="match status" value="1"/>
</dbReference>
<dbReference type="Proteomes" id="UP000185766">
    <property type="component" value="Unassembled WGS sequence"/>
</dbReference>
<evidence type="ECO:0000256" key="2">
    <source>
        <dbReference type="ARBA" id="ARBA00022723"/>
    </source>
</evidence>
<dbReference type="InterPro" id="IPR032466">
    <property type="entry name" value="Metal_Hydrolase"/>
</dbReference>
<dbReference type="STRING" id="1429083.GCA_001885685_03175"/>
<evidence type="ECO:0000313" key="6">
    <source>
        <dbReference type="EMBL" id="SEL56271.1"/>
    </source>
</evidence>
<sequence length="441" mass="47465">MPDHAAPLDLLVLPSYLVPVEPAGVVLRDHALGVRDGVITIICPAEQARTLNAKQTLELPGMLLAPGLINAHGHAAMSLFRGLADDLPLMTWLQEHIWPAEGQWVNEDFVRCGTELAVAEQVLGGITSSADMYFYPGIAAEVYHAAGVRAQISVPVIDFPVPGASDTASALRQGLRLHDELKNHPRLSVALGPHAPYTVNDDNLKQVRLLAEECDLNIHMHIHETAHEVQEALANTGQRPLARLAELGLLGPRLQAVHMTQISDDDLALLVESNTSVIHCPESNMKLASGFCPVERLWQAGVNVAIGTDGAASNNDLDLLGETRTAALLAKAVSGDATALDAHRALRMATLNGARALGLDAQIGSLEVGKQADMVAFDLSGLTQQPLYDPVSQLIYASSRDCVQHVWVAGKPLLSNRQLQRHDSSALRAAAQQWAERIRPR</sequence>
<dbReference type="GO" id="GO:0016814">
    <property type="term" value="F:hydrolase activity, acting on carbon-nitrogen (but not peptide) bonds, in cyclic amidines"/>
    <property type="evidence" value="ECO:0007669"/>
    <property type="project" value="UniProtKB-ARBA"/>
</dbReference>
<dbReference type="RefSeq" id="WP_074869652.1">
    <property type="nucleotide sequence ID" value="NZ_FOAS01000014.1"/>
</dbReference>
<dbReference type="InterPro" id="IPR011059">
    <property type="entry name" value="Metal-dep_hydrolase_composite"/>
</dbReference>
<dbReference type="EMBL" id="FOAS01000014">
    <property type="protein sequence ID" value="SEL56271.1"/>
    <property type="molecule type" value="Genomic_DNA"/>
</dbReference>
<dbReference type="SUPFAM" id="SSF51556">
    <property type="entry name" value="Metallo-dependent hydrolases"/>
    <property type="match status" value="1"/>
</dbReference>
<dbReference type="PANTHER" id="PTHR43794:SF11">
    <property type="entry name" value="AMIDOHYDROLASE-RELATED DOMAIN-CONTAINING PROTEIN"/>
    <property type="match status" value="1"/>
</dbReference>
<feature type="domain" description="Amidohydrolase-related" evidence="5">
    <location>
        <begin position="64"/>
        <end position="412"/>
    </location>
</feature>
<dbReference type="InterPro" id="IPR006680">
    <property type="entry name" value="Amidohydro-rel"/>
</dbReference>
<evidence type="ECO:0000259" key="5">
    <source>
        <dbReference type="Pfam" id="PF01979"/>
    </source>
</evidence>
<protein>
    <submittedName>
        <fullName evidence="6">5-methylthioadenosine/S-adenosylhomocysteine deaminase</fullName>
    </submittedName>
</protein>
<accession>A0A1H7R7R7</accession>
<proteinExistence type="inferred from homology"/>
<dbReference type="Pfam" id="PF01979">
    <property type="entry name" value="Amidohydro_1"/>
    <property type="match status" value="1"/>
</dbReference>
<keyword evidence="4" id="KW-0862">Zinc</keyword>
<gene>
    <name evidence="6" type="ORF">SAMN05216214_11442</name>
</gene>
<reference evidence="6 7" key="1">
    <citation type="submission" date="2016-10" db="EMBL/GenBank/DDBJ databases">
        <authorList>
            <person name="de Groot N.N."/>
        </authorList>
    </citation>
    <scope>NUCLEOTIDE SEQUENCE [LARGE SCALE GENOMIC DNA]</scope>
    <source>
        <strain evidence="6 7">JCM 19513</strain>
    </source>
</reference>
<dbReference type="GO" id="GO:0046872">
    <property type="term" value="F:metal ion binding"/>
    <property type="evidence" value="ECO:0007669"/>
    <property type="project" value="UniProtKB-KW"/>
</dbReference>
<name>A0A1H7R7R7_9GAMM</name>
<dbReference type="Gene3D" id="3.20.20.140">
    <property type="entry name" value="Metal-dependent hydrolases"/>
    <property type="match status" value="1"/>
</dbReference>
<dbReference type="SUPFAM" id="SSF51338">
    <property type="entry name" value="Composite domain of metallo-dependent hydrolases"/>
    <property type="match status" value="1"/>
</dbReference>
<dbReference type="FunFam" id="3.20.20.140:FF:000014">
    <property type="entry name" value="5-methylthioadenosine/S-adenosylhomocysteine deaminase"/>
    <property type="match status" value="1"/>
</dbReference>
<dbReference type="Gene3D" id="2.30.40.10">
    <property type="entry name" value="Urease, subunit C, domain 1"/>
    <property type="match status" value="1"/>
</dbReference>
<dbReference type="CDD" id="cd01298">
    <property type="entry name" value="ATZ_TRZ_like"/>
    <property type="match status" value="1"/>
</dbReference>
<evidence type="ECO:0000313" key="7">
    <source>
        <dbReference type="Proteomes" id="UP000185766"/>
    </source>
</evidence>
<evidence type="ECO:0000256" key="3">
    <source>
        <dbReference type="ARBA" id="ARBA00022801"/>
    </source>
</evidence>
<comment type="similarity">
    <text evidence="1">Belongs to the metallo-dependent hydrolases superfamily. ATZ/TRZ family.</text>
</comment>
<dbReference type="GO" id="GO:0019239">
    <property type="term" value="F:deaminase activity"/>
    <property type="evidence" value="ECO:0007669"/>
    <property type="project" value="UniProtKB-ARBA"/>
</dbReference>
<evidence type="ECO:0000256" key="4">
    <source>
        <dbReference type="ARBA" id="ARBA00022833"/>
    </source>
</evidence>
<dbReference type="InterPro" id="IPR050287">
    <property type="entry name" value="MTA/SAH_deaminase"/>
</dbReference>
<keyword evidence="7" id="KW-1185">Reference proteome</keyword>
<organism evidence="6 7">
    <name type="scientific">Atopomonas hussainii</name>
    <dbReference type="NCBI Taxonomy" id="1429083"/>
    <lineage>
        <taxon>Bacteria</taxon>
        <taxon>Pseudomonadati</taxon>
        <taxon>Pseudomonadota</taxon>
        <taxon>Gammaproteobacteria</taxon>
        <taxon>Pseudomonadales</taxon>
        <taxon>Pseudomonadaceae</taxon>
        <taxon>Atopomonas</taxon>
    </lineage>
</organism>
<keyword evidence="2" id="KW-0479">Metal-binding</keyword>
<evidence type="ECO:0000256" key="1">
    <source>
        <dbReference type="ARBA" id="ARBA00006745"/>
    </source>
</evidence>
<dbReference type="AlphaFoldDB" id="A0A1H7R7R7"/>
<dbReference type="NCBIfam" id="NF006549">
    <property type="entry name" value="PRK09045.1"/>
    <property type="match status" value="1"/>
</dbReference>